<dbReference type="EC" id="6.3.2.2" evidence="5"/>
<dbReference type="NCBIfam" id="TIGR02050">
    <property type="entry name" value="gshA_cyan_rel"/>
    <property type="match status" value="1"/>
</dbReference>
<comment type="similarity">
    <text evidence="5">Belongs to the glutamate--cysteine ligase type 2 family. YbdK subfamily.</text>
</comment>
<dbReference type="GO" id="GO:0004357">
    <property type="term" value="F:glutamate-cysteine ligase activity"/>
    <property type="evidence" value="ECO:0007669"/>
    <property type="project" value="UniProtKB-EC"/>
</dbReference>
<keyword evidence="3 5" id="KW-0067">ATP-binding</keyword>
<evidence type="ECO:0000256" key="4">
    <source>
        <dbReference type="ARBA" id="ARBA00048819"/>
    </source>
</evidence>
<dbReference type="InterPro" id="IPR006336">
    <property type="entry name" value="GCS2"/>
</dbReference>
<dbReference type="SUPFAM" id="SSF55931">
    <property type="entry name" value="Glutamine synthetase/guanido kinase"/>
    <property type="match status" value="1"/>
</dbReference>
<dbReference type="EMBL" id="FNIR01000005">
    <property type="protein sequence ID" value="SDO35663.1"/>
    <property type="molecule type" value="Genomic_DNA"/>
</dbReference>
<organism evidence="6 7">
    <name type="scientific">Klenkia soli</name>
    <dbReference type="NCBI Taxonomy" id="1052260"/>
    <lineage>
        <taxon>Bacteria</taxon>
        <taxon>Bacillati</taxon>
        <taxon>Actinomycetota</taxon>
        <taxon>Actinomycetes</taxon>
        <taxon>Geodermatophilales</taxon>
        <taxon>Geodermatophilaceae</taxon>
        <taxon>Klenkia</taxon>
    </lineage>
</organism>
<dbReference type="InterPro" id="IPR011793">
    <property type="entry name" value="YbdK"/>
</dbReference>
<evidence type="ECO:0000256" key="2">
    <source>
        <dbReference type="ARBA" id="ARBA00022741"/>
    </source>
</evidence>
<evidence type="ECO:0000256" key="3">
    <source>
        <dbReference type="ARBA" id="ARBA00022840"/>
    </source>
</evidence>
<gene>
    <name evidence="6" type="ORF">SAMN05660199_01791</name>
</gene>
<dbReference type="Pfam" id="PF04107">
    <property type="entry name" value="GCS2"/>
    <property type="match status" value="1"/>
</dbReference>
<evidence type="ECO:0000256" key="5">
    <source>
        <dbReference type="HAMAP-Rule" id="MF_01609"/>
    </source>
</evidence>
<sequence>MPEPRRSYTQPVQIPFTSSERSSLGVEWELQLVDRETRQLTSGATEILAELKPADADEHPKAKHELLQSTVEIITGICSTVAEAKADLAGTLAEVVEAADRRGLGVLCAGTHPITDWQTQDISPKERYAQLVEKMQWLARRLQIFGVHVHVGVRSSDKIIPIVNALTQYVPHFLALSASSPYWVGADTGLASARSKVFEGMPTAGLPYQLSGWDGFERYMETLISTHTIETVREVWWDIRPHPEFGTVELRICDGLPTLDEIGAVAALSQCLVEQFDREIDRGYTLPVPASWVLRENKWRAARYGLDAEIIVDDRGTVQPVREALRELVEQLTPTAKKLQCLDELFDVLRILEVGGSYQRQRAVAAANDGRLEPVVDSLLAEMRDGLPS</sequence>
<evidence type="ECO:0000256" key="1">
    <source>
        <dbReference type="ARBA" id="ARBA00022598"/>
    </source>
</evidence>
<keyword evidence="7" id="KW-1185">Reference proteome</keyword>
<dbReference type="NCBIfam" id="NF010044">
    <property type="entry name" value="PRK13517.1-4"/>
    <property type="match status" value="1"/>
</dbReference>
<keyword evidence="2 5" id="KW-0547">Nucleotide-binding</keyword>
<dbReference type="GO" id="GO:0005524">
    <property type="term" value="F:ATP binding"/>
    <property type="evidence" value="ECO:0007669"/>
    <property type="project" value="UniProtKB-KW"/>
</dbReference>
<keyword evidence="1 5" id="KW-0436">Ligase</keyword>
<dbReference type="AlphaFoldDB" id="A0A1H0IWE9"/>
<dbReference type="Gene3D" id="3.30.590.20">
    <property type="match status" value="1"/>
</dbReference>
<proteinExistence type="inferred from homology"/>
<dbReference type="InterPro" id="IPR050141">
    <property type="entry name" value="GCL_type2/YbdK_subfam"/>
</dbReference>
<comment type="catalytic activity">
    <reaction evidence="4 5">
        <text>L-cysteine + L-glutamate + ATP = gamma-L-glutamyl-L-cysteine + ADP + phosphate + H(+)</text>
        <dbReference type="Rhea" id="RHEA:13285"/>
        <dbReference type="ChEBI" id="CHEBI:15378"/>
        <dbReference type="ChEBI" id="CHEBI:29985"/>
        <dbReference type="ChEBI" id="CHEBI:30616"/>
        <dbReference type="ChEBI" id="CHEBI:35235"/>
        <dbReference type="ChEBI" id="CHEBI:43474"/>
        <dbReference type="ChEBI" id="CHEBI:58173"/>
        <dbReference type="ChEBI" id="CHEBI:456216"/>
        <dbReference type="EC" id="6.3.2.2"/>
    </reaction>
</comment>
<dbReference type="NCBIfam" id="NF010043">
    <property type="entry name" value="PRK13517.1-3"/>
    <property type="match status" value="1"/>
</dbReference>
<reference evidence="7" key="1">
    <citation type="submission" date="2016-10" db="EMBL/GenBank/DDBJ databases">
        <authorList>
            <person name="Varghese N."/>
            <person name="Submissions S."/>
        </authorList>
    </citation>
    <scope>NUCLEOTIDE SEQUENCE [LARGE SCALE GENOMIC DNA]</scope>
    <source>
        <strain evidence="7">DSM 45843</strain>
    </source>
</reference>
<dbReference type="PANTHER" id="PTHR36510">
    <property type="entry name" value="GLUTAMATE--CYSTEINE LIGASE 2-RELATED"/>
    <property type="match status" value="1"/>
</dbReference>
<accession>A0A1H0IWE9</accession>
<protein>
    <recommendedName>
        <fullName evidence="5">Putative glutamate--cysteine ligase 2</fullName>
        <ecNumber evidence="5">6.3.2.2</ecNumber>
    </recommendedName>
    <alternativeName>
        <fullName evidence="5">Gamma-glutamylcysteine synthetase 2</fullName>
        <shortName evidence="5">GCS 2</shortName>
        <shortName evidence="5">Gamma-GCS 2</shortName>
    </alternativeName>
</protein>
<dbReference type="STRING" id="1052260.SAMN05660199_01791"/>
<name>A0A1H0IWE9_9ACTN</name>
<dbReference type="InterPro" id="IPR014746">
    <property type="entry name" value="Gln_synth/guanido_kin_cat_dom"/>
</dbReference>
<dbReference type="HAMAP" id="MF_01609">
    <property type="entry name" value="Glu_cys_ligase_2"/>
    <property type="match status" value="1"/>
</dbReference>
<evidence type="ECO:0000313" key="6">
    <source>
        <dbReference type="EMBL" id="SDO35663.1"/>
    </source>
</evidence>
<dbReference type="NCBIfam" id="NF010039">
    <property type="entry name" value="PRK13515.1"/>
    <property type="match status" value="1"/>
</dbReference>
<dbReference type="Proteomes" id="UP000199088">
    <property type="component" value="Unassembled WGS sequence"/>
</dbReference>
<comment type="function">
    <text evidence="5">ATP-dependent carboxylate-amine ligase which exhibits weak glutamate--cysteine ligase activity.</text>
</comment>
<dbReference type="PANTHER" id="PTHR36510:SF1">
    <property type="entry name" value="GLUTAMATE--CYSTEINE LIGASE 2-RELATED"/>
    <property type="match status" value="1"/>
</dbReference>
<evidence type="ECO:0000313" key="7">
    <source>
        <dbReference type="Proteomes" id="UP000199088"/>
    </source>
</evidence>
<dbReference type="GO" id="GO:0042398">
    <property type="term" value="P:modified amino acid biosynthetic process"/>
    <property type="evidence" value="ECO:0007669"/>
    <property type="project" value="InterPro"/>
</dbReference>
<dbReference type="NCBIfam" id="NF010042">
    <property type="entry name" value="PRK13517.1-2"/>
    <property type="match status" value="1"/>
</dbReference>